<evidence type="ECO:0000313" key="11">
    <source>
        <dbReference type="Proteomes" id="UP001500443"/>
    </source>
</evidence>
<evidence type="ECO:0000256" key="7">
    <source>
        <dbReference type="ARBA" id="ARBA00022840"/>
    </source>
</evidence>
<evidence type="ECO:0000256" key="4">
    <source>
        <dbReference type="ARBA" id="ARBA00022679"/>
    </source>
</evidence>
<evidence type="ECO:0000256" key="3">
    <source>
        <dbReference type="ARBA" id="ARBA00012054"/>
    </source>
</evidence>
<comment type="catalytic activity">
    <reaction evidence="8">
        <text>D-gluconate + ATP = 6-phospho-D-gluconate + ADP + H(+)</text>
        <dbReference type="Rhea" id="RHEA:19433"/>
        <dbReference type="ChEBI" id="CHEBI:15378"/>
        <dbReference type="ChEBI" id="CHEBI:18391"/>
        <dbReference type="ChEBI" id="CHEBI:30616"/>
        <dbReference type="ChEBI" id="CHEBI:58759"/>
        <dbReference type="ChEBI" id="CHEBI:456216"/>
        <dbReference type="EC" id="2.7.1.12"/>
    </reaction>
</comment>
<comment type="pathway">
    <text evidence="1">Carbohydrate acid metabolism.</text>
</comment>
<dbReference type="CDD" id="cd16282">
    <property type="entry name" value="metallo-hydrolase-like_MBL-fold"/>
    <property type="match status" value="1"/>
</dbReference>
<dbReference type="Pfam" id="PF00753">
    <property type="entry name" value="Lactamase_B"/>
    <property type="match status" value="1"/>
</dbReference>
<dbReference type="SMART" id="SM00849">
    <property type="entry name" value="Lactamase_B"/>
    <property type="match status" value="1"/>
</dbReference>
<keyword evidence="11" id="KW-1185">Reference proteome</keyword>
<dbReference type="InterPro" id="IPR050855">
    <property type="entry name" value="NDM-1-like"/>
</dbReference>
<reference evidence="10 11" key="1">
    <citation type="journal article" date="2019" name="Int. J. Syst. Evol. Microbiol.">
        <title>The Global Catalogue of Microorganisms (GCM) 10K type strain sequencing project: providing services to taxonomists for standard genome sequencing and annotation.</title>
        <authorList>
            <consortium name="The Broad Institute Genomics Platform"/>
            <consortium name="The Broad Institute Genome Sequencing Center for Infectious Disease"/>
            <person name="Wu L."/>
            <person name="Ma J."/>
        </authorList>
    </citation>
    <scope>NUCLEOTIDE SEQUENCE [LARGE SCALE GENOMIC DNA]</scope>
    <source>
        <strain evidence="10 11">JCM 15481</strain>
    </source>
</reference>
<dbReference type="SUPFAM" id="SSF56281">
    <property type="entry name" value="Metallo-hydrolase/oxidoreductase"/>
    <property type="match status" value="1"/>
</dbReference>
<keyword evidence="7" id="KW-0067">ATP-binding</keyword>
<keyword evidence="6" id="KW-0418">Kinase</keyword>
<organism evidence="10 11">
    <name type="scientific">Streptomyces synnematoformans</name>
    <dbReference type="NCBI Taxonomy" id="415721"/>
    <lineage>
        <taxon>Bacteria</taxon>
        <taxon>Bacillati</taxon>
        <taxon>Actinomycetota</taxon>
        <taxon>Actinomycetes</taxon>
        <taxon>Kitasatosporales</taxon>
        <taxon>Streptomycetaceae</taxon>
        <taxon>Streptomyces</taxon>
    </lineage>
</organism>
<evidence type="ECO:0000259" key="9">
    <source>
        <dbReference type="SMART" id="SM00849"/>
    </source>
</evidence>
<dbReference type="Pfam" id="PF13238">
    <property type="entry name" value="AAA_18"/>
    <property type="match status" value="1"/>
</dbReference>
<dbReference type="PANTHER" id="PTHR42951:SF4">
    <property type="entry name" value="ACYL-COENZYME A THIOESTERASE MBLAC2"/>
    <property type="match status" value="1"/>
</dbReference>
<dbReference type="PANTHER" id="PTHR42951">
    <property type="entry name" value="METALLO-BETA-LACTAMASE DOMAIN-CONTAINING"/>
    <property type="match status" value="1"/>
</dbReference>
<evidence type="ECO:0000256" key="2">
    <source>
        <dbReference type="ARBA" id="ARBA00008420"/>
    </source>
</evidence>
<evidence type="ECO:0000256" key="8">
    <source>
        <dbReference type="ARBA" id="ARBA00048090"/>
    </source>
</evidence>
<evidence type="ECO:0000256" key="6">
    <source>
        <dbReference type="ARBA" id="ARBA00022777"/>
    </source>
</evidence>
<proteinExistence type="inferred from homology"/>
<name>A0ABN2Z9W7_9ACTN</name>
<dbReference type="InterPro" id="IPR027417">
    <property type="entry name" value="P-loop_NTPase"/>
</dbReference>
<dbReference type="SUPFAM" id="SSF52540">
    <property type="entry name" value="P-loop containing nucleoside triphosphate hydrolases"/>
    <property type="match status" value="1"/>
</dbReference>
<comment type="caution">
    <text evidence="10">The sequence shown here is derived from an EMBL/GenBank/DDBJ whole genome shotgun (WGS) entry which is preliminary data.</text>
</comment>
<dbReference type="InterPro" id="IPR036866">
    <property type="entry name" value="RibonucZ/Hydroxyglut_hydro"/>
</dbReference>
<dbReference type="InterPro" id="IPR001279">
    <property type="entry name" value="Metallo-B-lactamas"/>
</dbReference>
<sequence>MPVTVPLIVVMGVSGCGKTTVGRELAERLNVPYADGEDIRREAGLADAFDEPSDEAVADWLRRRAASGGVVSRAALRRRDRDRLAAAVPGLYFLHLDGSRRLVGERLAERKELFVPHDVLDAQFAALEPLAADEQGAAVAIDGTPAQIVDRAVDAARTPYCVQLATGVHAYIQPDGGWCLSNAGFVSDGTTTLLVDTAATERRARLLREAVLASGAPDPALVVNTHHHGDHTYGNGVFAPATVVGHAACRQQVLAAGRHLELVWPEVEYGDVRLRAPDMTYTESMTLTAGGAEVRLLHPGPAHTVGDTVVWLPEQRIVFAGDIALCGGTPFVAFGSLGGSLRALERLRSLGAETVVPGHGPVTDPGVFDTAERYLRYVGELAAEGRAAGRTPLETARAADPEAFAGLREPERLVANLHRAYSELAGEPEGHPLDPAEYFADMAAVNGGEMMPCHA</sequence>
<comment type="similarity">
    <text evidence="2">Belongs to the gluconokinase GntK/GntV family.</text>
</comment>
<dbReference type="EMBL" id="BAAAPF010000202">
    <property type="protein sequence ID" value="GAA2138976.1"/>
    <property type="molecule type" value="Genomic_DNA"/>
</dbReference>
<evidence type="ECO:0000256" key="1">
    <source>
        <dbReference type="ARBA" id="ARBA00004761"/>
    </source>
</evidence>
<accession>A0ABN2Z9W7</accession>
<evidence type="ECO:0000256" key="5">
    <source>
        <dbReference type="ARBA" id="ARBA00022741"/>
    </source>
</evidence>
<dbReference type="CDD" id="cd02021">
    <property type="entry name" value="GntK"/>
    <property type="match status" value="1"/>
</dbReference>
<dbReference type="Proteomes" id="UP001500443">
    <property type="component" value="Unassembled WGS sequence"/>
</dbReference>
<feature type="domain" description="Metallo-beta-lactamase" evidence="9">
    <location>
        <begin position="180"/>
        <end position="359"/>
    </location>
</feature>
<dbReference type="Gene3D" id="3.60.15.10">
    <property type="entry name" value="Ribonuclease Z/Hydroxyacylglutathione hydrolase-like"/>
    <property type="match status" value="1"/>
</dbReference>
<keyword evidence="4" id="KW-0808">Transferase</keyword>
<protein>
    <recommendedName>
        <fullName evidence="3">gluconokinase</fullName>
        <ecNumber evidence="3">2.7.1.12</ecNumber>
    </recommendedName>
</protein>
<keyword evidence="5" id="KW-0547">Nucleotide-binding</keyword>
<dbReference type="EC" id="2.7.1.12" evidence="3"/>
<dbReference type="InterPro" id="IPR006001">
    <property type="entry name" value="Therm_gnt_kin"/>
</dbReference>
<evidence type="ECO:0000313" key="10">
    <source>
        <dbReference type="EMBL" id="GAA2138976.1"/>
    </source>
</evidence>
<dbReference type="Gene3D" id="3.40.50.300">
    <property type="entry name" value="P-loop containing nucleotide triphosphate hydrolases"/>
    <property type="match status" value="1"/>
</dbReference>
<gene>
    <name evidence="10" type="ORF">GCM10009802_48730</name>
</gene>